<comment type="caution">
    <text evidence="2">The sequence shown here is derived from an EMBL/GenBank/DDBJ whole genome shotgun (WGS) entry which is preliminary data.</text>
</comment>
<organism evidence="2 3">
    <name type="scientific">Streptomyces thioluteus</name>
    <dbReference type="NCBI Taxonomy" id="66431"/>
    <lineage>
        <taxon>Bacteria</taxon>
        <taxon>Bacillati</taxon>
        <taxon>Actinomycetota</taxon>
        <taxon>Actinomycetes</taxon>
        <taxon>Kitasatosporales</taxon>
        <taxon>Streptomycetaceae</taxon>
        <taxon>Streptomyces</taxon>
    </lineage>
</organism>
<feature type="region of interest" description="Disordered" evidence="1">
    <location>
        <begin position="27"/>
        <end position="61"/>
    </location>
</feature>
<dbReference type="EMBL" id="BAAAXZ010000031">
    <property type="protein sequence ID" value="GAA2914576.1"/>
    <property type="molecule type" value="Genomic_DNA"/>
</dbReference>
<feature type="region of interest" description="Disordered" evidence="1">
    <location>
        <begin position="122"/>
        <end position="142"/>
    </location>
</feature>
<protein>
    <submittedName>
        <fullName evidence="2">Uncharacterized protein</fullName>
    </submittedName>
</protein>
<evidence type="ECO:0000313" key="2">
    <source>
        <dbReference type="EMBL" id="GAA2914576.1"/>
    </source>
</evidence>
<name>A0ABN3WFV9_STRTU</name>
<dbReference type="Proteomes" id="UP001501102">
    <property type="component" value="Unassembled WGS sequence"/>
</dbReference>
<evidence type="ECO:0000256" key="1">
    <source>
        <dbReference type="SAM" id="MobiDB-lite"/>
    </source>
</evidence>
<reference evidence="2 3" key="1">
    <citation type="journal article" date="2019" name="Int. J. Syst. Evol. Microbiol.">
        <title>The Global Catalogue of Microorganisms (GCM) 10K type strain sequencing project: providing services to taxonomists for standard genome sequencing and annotation.</title>
        <authorList>
            <consortium name="The Broad Institute Genomics Platform"/>
            <consortium name="The Broad Institute Genome Sequencing Center for Infectious Disease"/>
            <person name="Wu L."/>
            <person name="Ma J."/>
        </authorList>
    </citation>
    <scope>NUCLEOTIDE SEQUENCE [LARGE SCALE GENOMIC DNA]</scope>
    <source>
        <strain evidence="2 3">JCM 4087</strain>
    </source>
</reference>
<proteinExistence type="predicted"/>
<evidence type="ECO:0000313" key="3">
    <source>
        <dbReference type="Proteomes" id="UP001501102"/>
    </source>
</evidence>
<sequence length="168" mass="17294">MVAKAPGRRNVEVIGEAARACSAAQWPRAMGSAAGSGTSTEDDDSSTMCRTPGGGGRGEEVVDAGGVRVEEDGGDAVERGGERLRVVERAADAGYVRREVRRFLRGPGGGADRQAAGVQELDQGAADAAAGAGDEGRHGGGRAFRRMRGATEECVAEILCRAKIAPRK</sequence>
<gene>
    <name evidence="2" type="ORF">GCM10020221_07810</name>
</gene>
<keyword evidence="3" id="KW-1185">Reference proteome</keyword>
<accession>A0ABN3WFV9</accession>